<sequence length="232" mass="27684">MAYSTETESFHYNQLQVQQLQNLYVADRNRFLEVIDFFPLMVSSNDVDGWSFRMVNQSFAEYFERDKQFLLEVDNAYSTKLVHPESLAYISHFLKNHPYESSGSQVITYYQNVRKSRDQEYAWFLTYKKFLDKDHYFSLYHTLTELGRTGRILRDFLGEVPVSITNYLRYQSLTNREKEVLKHVARGTTNQEIAEKLVISKDTIRTHRNSIWKKLGIKRVQDCLIYDMFFGE</sequence>
<feature type="domain" description="HTH luxR-type" evidence="4">
    <location>
        <begin position="166"/>
        <end position="232"/>
    </location>
</feature>
<accession>A0ABW7N315</accession>
<dbReference type="PANTHER" id="PTHR44688:SF16">
    <property type="entry name" value="DNA-BINDING TRANSCRIPTIONAL ACTIVATOR DEVR_DOSR"/>
    <property type="match status" value="1"/>
</dbReference>
<evidence type="ECO:0000259" key="4">
    <source>
        <dbReference type="PROSITE" id="PS50043"/>
    </source>
</evidence>
<keyword evidence="6" id="KW-1185">Reference proteome</keyword>
<keyword evidence="2" id="KW-0238">DNA-binding</keyword>
<dbReference type="RefSeq" id="WP_395415818.1">
    <property type="nucleotide sequence ID" value="NZ_JBIPKE010000008.1"/>
</dbReference>
<dbReference type="PROSITE" id="PS00622">
    <property type="entry name" value="HTH_LUXR_1"/>
    <property type="match status" value="1"/>
</dbReference>
<keyword evidence="1" id="KW-0805">Transcription regulation</keyword>
<keyword evidence="3" id="KW-0804">Transcription</keyword>
<dbReference type="SMART" id="SM00421">
    <property type="entry name" value="HTH_LUXR"/>
    <property type="match status" value="1"/>
</dbReference>
<name>A0ABW7N315_9BACT</name>
<organism evidence="5 6">
    <name type="scientific">Marinoscillum luteum</name>
    <dbReference type="NCBI Taxonomy" id="861051"/>
    <lineage>
        <taxon>Bacteria</taxon>
        <taxon>Pseudomonadati</taxon>
        <taxon>Bacteroidota</taxon>
        <taxon>Cytophagia</taxon>
        <taxon>Cytophagales</taxon>
        <taxon>Reichenbachiellaceae</taxon>
        <taxon>Marinoscillum</taxon>
    </lineage>
</organism>
<dbReference type="EMBL" id="JBIPKE010000008">
    <property type="protein sequence ID" value="MFH6982013.1"/>
    <property type="molecule type" value="Genomic_DNA"/>
</dbReference>
<dbReference type="SUPFAM" id="SSF46894">
    <property type="entry name" value="C-terminal effector domain of the bipartite response regulators"/>
    <property type="match status" value="1"/>
</dbReference>
<proteinExistence type="predicted"/>
<evidence type="ECO:0000256" key="3">
    <source>
        <dbReference type="ARBA" id="ARBA00023163"/>
    </source>
</evidence>
<evidence type="ECO:0000256" key="1">
    <source>
        <dbReference type="ARBA" id="ARBA00023015"/>
    </source>
</evidence>
<dbReference type="CDD" id="cd06170">
    <property type="entry name" value="LuxR_C_like"/>
    <property type="match status" value="1"/>
</dbReference>
<gene>
    <name evidence="5" type="ORF">ACHKAR_01115</name>
</gene>
<evidence type="ECO:0000313" key="5">
    <source>
        <dbReference type="EMBL" id="MFH6982013.1"/>
    </source>
</evidence>
<dbReference type="Gene3D" id="1.10.10.10">
    <property type="entry name" value="Winged helix-like DNA-binding domain superfamily/Winged helix DNA-binding domain"/>
    <property type="match status" value="1"/>
</dbReference>
<dbReference type="Pfam" id="PF00196">
    <property type="entry name" value="GerE"/>
    <property type="match status" value="1"/>
</dbReference>
<dbReference type="PANTHER" id="PTHR44688">
    <property type="entry name" value="DNA-BINDING TRANSCRIPTIONAL ACTIVATOR DEVR_DOSR"/>
    <property type="match status" value="1"/>
</dbReference>
<evidence type="ECO:0000256" key="2">
    <source>
        <dbReference type="ARBA" id="ARBA00023125"/>
    </source>
</evidence>
<comment type="caution">
    <text evidence="5">The sequence shown here is derived from an EMBL/GenBank/DDBJ whole genome shotgun (WGS) entry which is preliminary data.</text>
</comment>
<dbReference type="PRINTS" id="PR00038">
    <property type="entry name" value="HTHLUXR"/>
</dbReference>
<reference evidence="5 6" key="1">
    <citation type="journal article" date="2013" name="Int. J. Syst. Evol. Microbiol.">
        <title>Marinoscillum luteum sp. nov., isolated from marine sediment.</title>
        <authorList>
            <person name="Cha I.T."/>
            <person name="Park S.J."/>
            <person name="Kim S.J."/>
            <person name="Kim J.G."/>
            <person name="Jung M.Y."/>
            <person name="Shin K.S."/>
            <person name="Kwon K.K."/>
            <person name="Yang S.H."/>
            <person name="Seo Y.S."/>
            <person name="Rhee S.K."/>
        </authorList>
    </citation>
    <scope>NUCLEOTIDE SEQUENCE [LARGE SCALE GENOMIC DNA]</scope>
    <source>
        <strain evidence="5 6">KCTC 23939</strain>
    </source>
</reference>
<dbReference type="InterPro" id="IPR036388">
    <property type="entry name" value="WH-like_DNA-bd_sf"/>
</dbReference>
<dbReference type="InterPro" id="IPR016032">
    <property type="entry name" value="Sig_transdc_resp-reg_C-effctor"/>
</dbReference>
<dbReference type="InterPro" id="IPR000792">
    <property type="entry name" value="Tscrpt_reg_LuxR_C"/>
</dbReference>
<evidence type="ECO:0000313" key="6">
    <source>
        <dbReference type="Proteomes" id="UP001610063"/>
    </source>
</evidence>
<dbReference type="Proteomes" id="UP001610063">
    <property type="component" value="Unassembled WGS sequence"/>
</dbReference>
<protein>
    <submittedName>
        <fullName evidence="5">Response regulator transcription factor</fullName>
    </submittedName>
</protein>
<dbReference type="PROSITE" id="PS50043">
    <property type="entry name" value="HTH_LUXR_2"/>
    <property type="match status" value="1"/>
</dbReference>